<dbReference type="Proteomes" id="UP000230069">
    <property type="component" value="Unassembled WGS sequence"/>
</dbReference>
<dbReference type="Pfam" id="PF03478">
    <property type="entry name" value="Beta-prop_KIB1-4"/>
    <property type="match status" value="1"/>
</dbReference>
<dbReference type="EMBL" id="KZ305024">
    <property type="protein sequence ID" value="PIA56414.1"/>
    <property type="molecule type" value="Genomic_DNA"/>
</dbReference>
<dbReference type="InterPro" id="IPR050942">
    <property type="entry name" value="F-box_BR-signaling"/>
</dbReference>
<dbReference type="InterPro" id="IPR036047">
    <property type="entry name" value="F-box-like_dom_sf"/>
</dbReference>
<feature type="domain" description="KIB1-4 beta-propeller" evidence="1">
    <location>
        <begin position="119"/>
        <end position="404"/>
    </location>
</feature>
<protein>
    <recommendedName>
        <fullName evidence="1">KIB1-4 beta-propeller domain-containing protein</fullName>
    </recommendedName>
</protein>
<name>A0A2G5EKX9_AQUCA</name>
<dbReference type="InParanoid" id="A0A2G5EKX9"/>
<keyword evidence="3" id="KW-1185">Reference proteome</keyword>
<dbReference type="STRING" id="218851.A0A2G5EKX9"/>
<dbReference type="SUPFAM" id="SSF81383">
    <property type="entry name" value="F-box domain"/>
    <property type="match status" value="1"/>
</dbReference>
<proteinExistence type="predicted"/>
<evidence type="ECO:0000313" key="2">
    <source>
        <dbReference type="EMBL" id="PIA56414.1"/>
    </source>
</evidence>
<dbReference type="AlphaFoldDB" id="A0A2G5EKX9"/>
<accession>A0A2G5EKX9</accession>
<reference evidence="2 3" key="1">
    <citation type="submission" date="2017-09" db="EMBL/GenBank/DDBJ databases">
        <title>WGS assembly of Aquilegia coerulea Goldsmith.</title>
        <authorList>
            <person name="Hodges S."/>
            <person name="Kramer E."/>
            <person name="Nordborg M."/>
            <person name="Tomkins J."/>
            <person name="Borevitz J."/>
            <person name="Derieg N."/>
            <person name="Yan J."/>
            <person name="Mihaltcheva S."/>
            <person name="Hayes R.D."/>
            <person name="Rokhsar D."/>
        </authorList>
    </citation>
    <scope>NUCLEOTIDE SEQUENCE [LARGE SCALE GENOMIC DNA]</scope>
    <source>
        <strain evidence="3">cv. Goldsmith</strain>
    </source>
</reference>
<dbReference type="OrthoDB" id="642536at2759"/>
<organism evidence="2 3">
    <name type="scientific">Aquilegia coerulea</name>
    <name type="common">Rocky mountain columbine</name>
    <dbReference type="NCBI Taxonomy" id="218851"/>
    <lineage>
        <taxon>Eukaryota</taxon>
        <taxon>Viridiplantae</taxon>
        <taxon>Streptophyta</taxon>
        <taxon>Embryophyta</taxon>
        <taxon>Tracheophyta</taxon>
        <taxon>Spermatophyta</taxon>
        <taxon>Magnoliopsida</taxon>
        <taxon>Ranunculales</taxon>
        <taxon>Ranunculaceae</taxon>
        <taxon>Thalictroideae</taxon>
        <taxon>Aquilegia</taxon>
    </lineage>
</organism>
<dbReference type="PANTHER" id="PTHR44259:SF114">
    <property type="entry name" value="OS06G0707300 PROTEIN"/>
    <property type="match status" value="1"/>
</dbReference>
<dbReference type="InterPro" id="IPR005174">
    <property type="entry name" value="KIB1-4_b-propeller"/>
</dbReference>
<evidence type="ECO:0000313" key="3">
    <source>
        <dbReference type="Proteomes" id="UP000230069"/>
    </source>
</evidence>
<dbReference type="PANTHER" id="PTHR44259">
    <property type="entry name" value="OS07G0183000 PROTEIN-RELATED"/>
    <property type="match status" value="1"/>
</dbReference>
<gene>
    <name evidence="2" type="ORF">AQUCO_00700619v1</name>
</gene>
<dbReference type="Gene3D" id="1.20.1280.50">
    <property type="match status" value="1"/>
</dbReference>
<sequence>MVVLKVKNSKPYVYIYIYEKKGAEAQSKRSHSTPNMKQLQLCKSCNCNKIVDWLQLPDHILSAIAIKLNHIKDFIRFGAVCQSWRSVYTDNRLHLSHKPSLLMLPTQLNNNYENQTRSFYSLAEARVLDFQVALPHDRICVGSNHGWLVTLSKDWEMNLLNPFLSVNNQIQLPLATTFDDTLDAGSAASLPDFFRSVVKVVLSSNPASNPNYVAMAIFSDLSRLAFFKPGDKAYTSLDRKYDIVEDVIYYQEQFYFVNFYGKVYSCDLNHPQPMISEVAPPIHSKAIRRYIVELAGELLQVCRITNYEGGDDPFDYYTKPRDKWFYFNAGFDVFKLDVVAHRWIKMDNLNGGVLFLGDNSSYSLLASDFTECKPDSIYFTDDYYEGYLGKEKIGIGPHDMGVFNLKDQTLEPHYPTKSKMIIPAPIWIEPTT</sequence>
<evidence type="ECO:0000259" key="1">
    <source>
        <dbReference type="Pfam" id="PF03478"/>
    </source>
</evidence>